<proteinExistence type="predicted"/>
<feature type="transmembrane region" description="Helical" evidence="2">
    <location>
        <begin position="78"/>
        <end position="96"/>
    </location>
</feature>
<feature type="compositionally biased region" description="Basic and acidic residues" evidence="1">
    <location>
        <begin position="1"/>
        <end position="17"/>
    </location>
</feature>
<keyword evidence="2" id="KW-1133">Transmembrane helix</keyword>
<feature type="region of interest" description="Disordered" evidence="1">
    <location>
        <begin position="1"/>
        <end position="28"/>
    </location>
</feature>
<accession>A0A9E9L8L8</accession>
<evidence type="ECO:0000256" key="1">
    <source>
        <dbReference type="SAM" id="MobiDB-lite"/>
    </source>
</evidence>
<evidence type="ECO:0000256" key="2">
    <source>
        <dbReference type="SAM" id="Phobius"/>
    </source>
</evidence>
<feature type="transmembrane region" description="Helical" evidence="2">
    <location>
        <begin position="36"/>
        <end position="58"/>
    </location>
</feature>
<feature type="transmembrane region" description="Helical" evidence="2">
    <location>
        <begin position="117"/>
        <end position="138"/>
    </location>
</feature>
<keyword evidence="2" id="KW-0812">Transmembrane</keyword>
<sequence length="180" mass="21168">MMREQDSPPLPEPEKETPLAGRGNDPGRKTDQEPLWFLYLILQFMFGNPLLDTCSFIMRLDMYEKEGIVWMYPDIFRFYTGYGWFVVISCSLASLYTGYVLGERRNRESLRLARWMFWLNGPFQVILLQGVYCLFFVSISGSAIFGYVMLPMAWSLLWTLVWTAWLGKSRRAGEIFRYSE</sequence>
<dbReference type="RefSeq" id="WP_269282346.1">
    <property type="nucleotide sequence ID" value="NZ_CP098251.1"/>
</dbReference>
<dbReference type="EMBL" id="CP098251">
    <property type="protein sequence ID" value="WAV90459.1"/>
    <property type="molecule type" value="Genomic_DNA"/>
</dbReference>
<keyword evidence="2" id="KW-0472">Membrane</keyword>
<feature type="transmembrane region" description="Helical" evidence="2">
    <location>
        <begin position="144"/>
        <end position="167"/>
    </location>
</feature>
<gene>
    <name evidence="3" type="ORF">NB646_06180</name>
</gene>
<dbReference type="AlphaFoldDB" id="A0A9E9L8L8"/>
<evidence type="ECO:0000313" key="3">
    <source>
        <dbReference type="EMBL" id="WAV90459.1"/>
    </source>
</evidence>
<organism evidence="3">
    <name type="scientific">Oxalobacter aliiformigenes</name>
    <dbReference type="NCBI Taxonomy" id="2946593"/>
    <lineage>
        <taxon>Bacteria</taxon>
        <taxon>Pseudomonadati</taxon>
        <taxon>Pseudomonadota</taxon>
        <taxon>Betaproteobacteria</taxon>
        <taxon>Burkholderiales</taxon>
        <taxon>Oxalobacteraceae</taxon>
        <taxon>Oxalobacter</taxon>
    </lineage>
</organism>
<name>A0A9E9L8L8_9BURK</name>
<reference evidence="3" key="1">
    <citation type="journal article" date="2022" name="Front. Microbiol.">
        <title>New perspectives on an old grouping: The genomic and phenotypic variability of Oxalobacter formigenes and the implications for calcium oxalate stone prevention.</title>
        <authorList>
            <person name="Chmiel J.A."/>
            <person name="Carr C."/>
            <person name="Stuivenberg G.A."/>
            <person name="Venema R."/>
            <person name="Chanyi R.M."/>
            <person name="Al K.F."/>
            <person name="Giguere D."/>
            <person name="Say H."/>
            <person name="Akouris P.P."/>
            <person name="Dominguez Romero S.A."/>
            <person name="Kwong A."/>
            <person name="Tai V."/>
            <person name="Koval S.F."/>
            <person name="Razvi H."/>
            <person name="Bjazevic J."/>
            <person name="Burton J.P."/>
        </authorList>
    </citation>
    <scope>NUCLEOTIDE SEQUENCE</scope>
    <source>
        <strain evidence="3">OxK</strain>
    </source>
</reference>
<protein>
    <submittedName>
        <fullName evidence="3">Uncharacterized protein</fullName>
    </submittedName>
</protein>
<dbReference type="Proteomes" id="UP001164819">
    <property type="component" value="Chromosome"/>
</dbReference>